<protein>
    <recommendedName>
        <fullName evidence="1">SnoaL-like domain-containing protein</fullName>
    </recommendedName>
</protein>
<feature type="domain" description="SnoaL-like" evidence="1">
    <location>
        <begin position="78"/>
        <end position="178"/>
    </location>
</feature>
<dbReference type="Proteomes" id="UP000268857">
    <property type="component" value="Unassembled WGS sequence"/>
</dbReference>
<comment type="caution">
    <text evidence="2">The sequence shown here is derived from an EMBL/GenBank/DDBJ whole genome shotgun (WGS) entry which is preliminary data.</text>
</comment>
<gene>
    <name evidence="2" type="ORF">PCC6912_38500</name>
</gene>
<dbReference type="InterPro" id="IPR032710">
    <property type="entry name" value="NTF2-like_dom_sf"/>
</dbReference>
<dbReference type="Gene3D" id="3.10.450.50">
    <property type="match status" value="1"/>
</dbReference>
<dbReference type="InterPro" id="IPR037401">
    <property type="entry name" value="SnoaL-like"/>
</dbReference>
<keyword evidence="3" id="KW-1185">Reference proteome</keyword>
<dbReference type="AlphaFoldDB" id="A0A3S1FFU8"/>
<dbReference type="SUPFAM" id="SSF54427">
    <property type="entry name" value="NTF2-like"/>
    <property type="match status" value="1"/>
</dbReference>
<reference evidence="2 3" key="1">
    <citation type="journal article" date="2019" name="Genome Biol. Evol.">
        <title>Day and night: Metabolic profiles and evolutionary relationships of six axenic non-marine cyanobacteria.</title>
        <authorList>
            <person name="Will S.E."/>
            <person name="Henke P."/>
            <person name="Boedeker C."/>
            <person name="Huang S."/>
            <person name="Brinkmann H."/>
            <person name="Rohde M."/>
            <person name="Jarek M."/>
            <person name="Friedl T."/>
            <person name="Seufert S."/>
            <person name="Schumacher M."/>
            <person name="Overmann J."/>
            <person name="Neumann-Schaal M."/>
            <person name="Petersen J."/>
        </authorList>
    </citation>
    <scope>NUCLEOTIDE SEQUENCE [LARGE SCALE GENOMIC DNA]</scope>
    <source>
        <strain evidence="2 3">PCC 6912</strain>
    </source>
</reference>
<dbReference type="RefSeq" id="WP_016878479.1">
    <property type="nucleotide sequence ID" value="NZ_AJLN01000078.1"/>
</dbReference>
<dbReference type="OrthoDB" id="9795306at2"/>
<evidence type="ECO:0000313" key="2">
    <source>
        <dbReference type="EMBL" id="RUR77459.1"/>
    </source>
</evidence>
<dbReference type="Pfam" id="PF13474">
    <property type="entry name" value="SnoaL_3"/>
    <property type="match status" value="1"/>
</dbReference>
<organism evidence="2 3">
    <name type="scientific">Chlorogloeopsis fritschii PCC 6912</name>
    <dbReference type="NCBI Taxonomy" id="211165"/>
    <lineage>
        <taxon>Bacteria</taxon>
        <taxon>Bacillati</taxon>
        <taxon>Cyanobacteriota</taxon>
        <taxon>Cyanophyceae</taxon>
        <taxon>Nostocales</taxon>
        <taxon>Chlorogloeopsidaceae</taxon>
        <taxon>Chlorogloeopsis</taxon>
    </lineage>
</organism>
<sequence>MAMNIAAKKPLRRTSVATTAMLLLCLTTITSTNLVLANLEEKATLQRLVEKDYRALWTKKSGKFSIEPADRLYANSDQLTAIDTDLAAIQIAPNQSTRINGYRNYRSLWPRIFEKVGGFEQEIKNVRVRINGTWAITTFDGFGTFTSLDGKQTPTRKNFTLVWERRPEGWRIIHEHISDGR</sequence>
<dbReference type="EMBL" id="RSCJ01000017">
    <property type="protein sequence ID" value="RUR77459.1"/>
    <property type="molecule type" value="Genomic_DNA"/>
</dbReference>
<name>A0A3S1FFU8_CHLFR</name>
<accession>A0A3S1FFU8</accession>
<evidence type="ECO:0000313" key="3">
    <source>
        <dbReference type="Proteomes" id="UP000268857"/>
    </source>
</evidence>
<evidence type="ECO:0000259" key="1">
    <source>
        <dbReference type="Pfam" id="PF13474"/>
    </source>
</evidence>
<proteinExistence type="predicted"/>